<dbReference type="EMBL" id="LAZR01003848">
    <property type="protein sequence ID" value="KKN14135.1"/>
    <property type="molecule type" value="Genomic_DNA"/>
</dbReference>
<sequence length="122" mass="13268">MLITLVMVDLLLLSDWTPTPSYYVFIISTIINILNVILILRISKKSKEVGPKSKEVSHKSGIIGRIFVIFGGLIGLVSIILSVTIPEYMGWYIYQESLGFGAKIGAYVTGIGTVNTTGSSGR</sequence>
<keyword evidence="1" id="KW-0812">Transmembrane</keyword>
<reference evidence="2" key="1">
    <citation type="journal article" date="2015" name="Nature">
        <title>Complex archaea that bridge the gap between prokaryotes and eukaryotes.</title>
        <authorList>
            <person name="Spang A."/>
            <person name="Saw J.H."/>
            <person name="Jorgensen S.L."/>
            <person name="Zaremba-Niedzwiedzka K."/>
            <person name="Martijn J."/>
            <person name="Lind A.E."/>
            <person name="van Eijk R."/>
            <person name="Schleper C."/>
            <person name="Guy L."/>
            <person name="Ettema T.J."/>
        </authorList>
    </citation>
    <scope>NUCLEOTIDE SEQUENCE</scope>
</reference>
<feature type="transmembrane region" description="Helical" evidence="1">
    <location>
        <begin position="62"/>
        <end position="85"/>
    </location>
</feature>
<evidence type="ECO:0000256" key="1">
    <source>
        <dbReference type="SAM" id="Phobius"/>
    </source>
</evidence>
<accession>A0A0F9N3G0</accession>
<proteinExistence type="predicted"/>
<comment type="caution">
    <text evidence="2">The sequence shown here is derived from an EMBL/GenBank/DDBJ whole genome shotgun (WGS) entry which is preliminary data.</text>
</comment>
<name>A0A0F9N3G0_9ZZZZ</name>
<protein>
    <submittedName>
        <fullName evidence="2">Uncharacterized protein</fullName>
    </submittedName>
</protein>
<organism evidence="2">
    <name type="scientific">marine sediment metagenome</name>
    <dbReference type="NCBI Taxonomy" id="412755"/>
    <lineage>
        <taxon>unclassified sequences</taxon>
        <taxon>metagenomes</taxon>
        <taxon>ecological metagenomes</taxon>
    </lineage>
</organism>
<dbReference type="AlphaFoldDB" id="A0A0F9N3G0"/>
<keyword evidence="1" id="KW-1133">Transmembrane helix</keyword>
<evidence type="ECO:0000313" key="2">
    <source>
        <dbReference type="EMBL" id="KKN14135.1"/>
    </source>
</evidence>
<gene>
    <name evidence="2" type="ORF">LCGC14_0999210</name>
</gene>
<keyword evidence="1" id="KW-0472">Membrane</keyword>
<feature type="transmembrane region" description="Helical" evidence="1">
    <location>
        <begin position="20"/>
        <end position="42"/>
    </location>
</feature>